<feature type="domain" description="Signal transduction histidine kinase internal region" evidence="1">
    <location>
        <begin position="1"/>
        <end position="60"/>
    </location>
</feature>
<gene>
    <name evidence="2" type="ORF">EL17_00075</name>
</gene>
<proteinExistence type="predicted"/>
<dbReference type="Gene3D" id="3.30.565.10">
    <property type="entry name" value="Histidine kinase-like ATPase, C-terminal domain"/>
    <property type="match status" value="1"/>
</dbReference>
<dbReference type="Proteomes" id="UP000027821">
    <property type="component" value="Unassembled WGS sequence"/>
</dbReference>
<dbReference type="PANTHER" id="PTHR34220:SF7">
    <property type="entry name" value="SENSOR HISTIDINE KINASE YPDA"/>
    <property type="match status" value="1"/>
</dbReference>
<comment type="caution">
    <text evidence="2">The sequence shown here is derived from an EMBL/GenBank/DDBJ whole genome shotgun (WGS) entry which is preliminary data.</text>
</comment>
<dbReference type="eggNOG" id="COG2972">
    <property type="taxonomic scope" value="Bacteria"/>
</dbReference>
<dbReference type="GO" id="GO:0000155">
    <property type="term" value="F:phosphorelay sensor kinase activity"/>
    <property type="evidence" value="ECO:0007669"/>
    <property type="project" value="InterPro"/>
</dbReference>
<dbReference type="InterPro" id="IPR036890">
    <property type="entry name" value="HATPase_C_sf"/>
</dbReference>
<sequence length="172" mass="19999">MNNLYRLVMKDEVAGEVVLKLSDLLRFTLYESNVESIPIKSEIKFLQDYIELEKIRHHDHVSIEYDFSAIENEENKIAPLLFINFIENAFKHGVNKSRRGSWVKVILIQKSDFLEFNISNSKPTFKKTVNTIGGKGLNNISSRLKLLYPDKHLLTIEDKEEVYSVDLKIDLI</sequence>
<dbReference type="InterPro" id="IPR050640">
    <property type="entry name" value="Bact_2-comp_sensor_kinase"/>
</dbReference>
<organism evidence="2 3">
    <name type="scientific">Anditalea andensis</name>
    <dbReference type="NCBI Taxonomy" id="1048983"/>
    <lineage>
        <taxon>Bacteria</taxon>
        <taxon>Pseudomonadati</taxon>
        <taxon>Bacteroidota</taxon>
        <taxon>Cytophagia</taxon>
        <taxon>Cytophagales</taxon>
        <taxon>Cytophagaceae</taxon>
        <taxon>Anditalea</taxon>
    </lineage>
</organism>
<evidence type="ECO:0000259" key="1">
    <source>
        <dbReference type="Pfam" id="PF06580"/>
    </source>
</evidence>
<dbReference type="InterPro" id="IPR010559">
    <property type="entry name" value="Sig_transdc_His_kin_internal"/>
</dbReference>
<dbReference type="Pfam" id="PF06580">
    <property type="entry name" value="His_kinase"/>
    <property type="match status" value="1"/>
</dbReference>
<dbReference type="PANTHER" id="PTHR34220">
    <property type="entry name" value="SENSOR HISTIDINE KINASE YPDA"/>
    <property type="match status" value="1"/>
</dbReference>
<accession>A0A074L414</accession>
<dbReference type="EMBL" id="JMIH01000001">
    <property type="protein sequence ID" value="KEO75944.1"/>
    <property type="molecule type" value="Genomic_DNA"/>
</dbReference>
<dbReference type="GO" id="GO:0016020">
    <property type="term" value="C:membrane"/>
    <property type="evidence" value="ECO:0007669"/>
    <property type="project" value="InterPro"/>
</dbReference>
<dbReference type="AlphaFoldDB" id="A0A074L414"/>
<reference evidence="2 3" key="1">
    <citation type="submission" date="2014-04" db="EMBL/GenBank/DDBJ databases">
        <title>Characterization and application of a salt tolerant electro-active bacterium.</title>
        <authorList>
            <person name="Yang L."/>
            <person name="Wei S."/>
            <person name="Tay Q.X.M."/>
        </authorList>
    </citation>
    <scope>NUCLEOTIDE SEQUENCE [LARGE SCALE GENOMIC DNA]</scope>
    <source>
        <strain evidence="2 3">LY1</strain>
    </source>
</reference>
<dbReference type="SUPFAM" id="SSF55874">
    <property type="entry name" value="ATPase domain of HSP90 chaperone/DNA topoisomerase II/histidine kinase"/>
    <property type="match status" value="1"/>
</dbReference>
<protein>
    <recommendedName>
        <fullName evidence="1">Signal transduction histidine kinase internal region domain-containing protein</fullName>
    </recommendedName>
</protein>
<dbReference type="STRING" id="1048983.EL17_00075"/>
<keyword evidence="3" id="KW-1185">Reference proteome</keyword>
<name>A0A074L414_9BACT</name>
<evidence type="ECO:0000313" key="3">
    <source>
        <dbReference type="Proteomes" id="UP000027821"/>
    </source>
</evidence>
<evidence type="ECO:0000313" key="2">
    <source>
        <dbReference type="EMBL" id="KEO75944.1"/>
    </source>
</evidence>